<sequence length="316" mass="38153">MKKKADILINDEYKRINIWDVLRWKQSNPEFWEKNKNSIYSINKNIEDKVPMVFQTGKNNIFANSYFRFKDTNTLRDGEGYEESYQHEFFKECFSRLKILNLHFGKNNVKVYVDEANQEEIVYTSNGRKRIVDVMIQFSKAEPMIYVEKWNGKLAIEVRQTHKVDDIKIKEFKDSEIAMVEFNASKTETKWRIMENFISEEDEEKQFERVISKLNNFIAVNMLSDPISKKYFSSLRLEEEVSKNELYKKRLIYMNNEITNLKKENQNLVEEVENCRKSNGELKQKLRYIDGKYRFFKEENESIKSKFIYKLFYKNK</sequence>
<keyword evidence="1" id="KW-0175">Coiled coil</keyword>
<keyword evidence="3" id="KW-1185">Reference proteome</keyword>
<organism evidence="2 3">
    <name type="scientific">Clostridium cellulovorans (strain ATCC 35296 / DSM 3052 / OCM 3 / 743B)</name>
    <dbReference type="NCBI Taxonomy" id="573061"/>
    <lineage>
        <taxon>Bacteria</taxon>
        <taxon>Bacillati</taxon>
        <taxon>Bacillota</taxon>
        <taxon>Clostridia</taxon>
        <taxon>Eubacteriales</taxon>
        <taxon>Clostridiaceae</taxon>
        <taxon>Clostridium</taxon>
    </lineage>
</organism>
<evidence type="ECO:0000313" key="3">
    <source>
        <dbReference type="Proteomes" id="UP000002730"/>
    </source>
</evidence>
<dbReference type="Proteomes" id="UP000002730">
    <property type="component" value="Chromosome"/>
</dbReference>
<dbReference type="HOGENOM" id="CLU_806048_0_0_9"/>
<dbReference type="eggNOG" id="ENOG5033KA2">
    <property type="taxonomic scope" value="Bacteria"/>
</dbReference>
<dbReference type="AlphaFoldDB" id="D9SSC6"/>
<dbReference type="RefSeq" id="WP_010073158.1">
    <property type="nucleotide sequence ID" value="NC_014393.1"/>
</dbReference>
<reference evidence="2 3" key="1">
    <citation type="submission" date="2010-08" db="EMBL/GenBank/DDBJ databases">
        <title>Complete sequence of Clostridium cellulovorans 743B.</title>
        <authorList>
            <consortium name="US DOE Joint Genome Institute"/>
            <person name="Lucas S."/>
            <person name="Copeland A."/>
            <person name="Lapidus A."/>
            <person name="Cheng J.-F."/>
            <person name="Bruce D."/>
            <person name="Goodwin L."/>
            <person name="Pitluck S."/>
            <person name="Chertkov O."/>
            <person name="Detter J.C."/>
            <person name="Han C."/>
            <person name="Tapia R."/>
            <person name="Land M."/>
            <person name="Hauser L."/>
            <person name="Chang Y.-J."/>
            <person name="Jeffries C."/>
            <person name="Kyrpides N."/>
            <person name="Ivanova N."/>
            <person name="Mikhailova N."/>
            <person name="Hemme C.L."/>
            <person name="Woyke T."/>
        </authorList>
    </citation>
    <scope>NUCLEOTIDE SEQUENCE [LARGE SCALE GENOMIC DNA]</scope>
    <source>
        <strain evidence="3">ATCC 35296 / DSM 3052 / OCM 3 / 743B</strain>
    </source>
</reference>
<evidence type="ECO:0000313" key="2">
    <source>
        <dbReference type="EMBL" id="ADL50523.1"/>
    </source>
</evidence>
<dbReference type="OrthoDB" id="2086563at2"/>
<dbReference type="EMBL" id="CP002160">
    <property type="protein sequence ID" value="ADL50523.1"/>
    <property type="molecule type" value="Genomic_DNA"/>
</dbReference>
<gene>
    <name evidence="2" type="ordered locus">Clocel_0753</name>
</gene>
<evidence type="ECO:0000256" key="1">
    <source>
        <dbReference type="SAM" id="Coils"/>
    </source>
</evidence>
<name>D9SSC6_CLOC7</name>
<feature type="coiled-coil region" evidence="1">
    <location>
        <begin position="244"/>
        <end position="285"/>
    </location>
</feature>
<accession>D9SSC6</accession>
<protein>
    <submittedName>
        <fullName evidence="2">Uncharacterized protein</fullName>
    </submittedName>
</protein>
<dbReference type="KEGG" id="ccb:Clocel_0753"/>
<proteinExistence type="predicted"/>